<proteinExistence type="inferred from homology"/>
<name>I6UE40_9CYAN</name>
<organism evidence="3">
    <name type="scientific">Acaryochloris sp. HICR111A</name>
    <dbReference type="NCBI Taxonomy" id="576912"/>
    <lineage>
        <taxon>Bacteria</taxon>
        <taxon>Bacillati</taxon>
        <taxon>Cyanobacteriota</taxon>
        <taxon>Cyanophyceae</taxon>
        <taxon>Acaryochloridales</taxon>
        <taxon>Acaryochloridaceae</taxon>
        <taxon>Acaryochloris</taxon>
    </lineage>
</organism>
<dbReference type="PANTHER" id="PTHR10072:SF41">
    <property type="entry name" value="IRON-SULFUR CLUSTER ASSEMBLY 1 HOMOLOG, MITOCHONDRIAL"/>
    <property type="match status" value="1"/>
</dbReference>
<dbReference type="SUPFAM" id="SSF89360">
    <property type="entry name" value="HesB-like domain"/>
    <property type="match status" value="1"/>
</dbReference>
<evidence type="ECO:0000256" key="1">
    <source>
        <dbReference type="ARBA" id="ARBA00006718"/>
    </source>
</evidence>
<dbReference type="PANTHER" id="PTHR10072">
    <property type="entry name" value="IRON-SULFUR CLUSTER ASSEMBLY PROTEIN"/>
    <property type="match status" value="1"/>
</dbReference>
<comment type="similarity">
    <text evidence="1">Belongs to the HesB/IscA family.</text>
</comment>
<reference evidence="3" key="1">
    <citation type="journal article" date="2012" name="ISME J.">
        <title>Dinitrogen fixation in a unicellular chlorophyll d-containing cyanobacterium.</title>
        <authorList>
            <person name="Pfreundt U."/>
            <person name="Stal L.J."/>
            <person name="Voss B."/>
            <person name="Hess W.R."/>
        </authorList>
    </citation>
    <scope>NUCLEOTIDE SEQUENCE</scope>
    <source>
        <strain evidence="3">HICR111A</strain>
    </source>
</reference>
<dbReference type="GO" id="GO:0016226">
    <property type="term" value="P:iron-sulfur cluster assembly"/>
    <property type="evidence" value="ECO:0007669"/>
    <property type="project" value="InterPro"/>
</dbReference>
<dbReference type="NCBIfam" id="TIGR00049">
    <property type="entry name" value="iron-sulfur cluster assembly accessory protein"/>
    <property type="match status" value="1"/>
</dbReference>
<evidence type="ECO:0000259" key="2">
    <source>
        <dbReference type="Pfam" id="PF01521"/>
    </source>
</evidence>
<dbReference type="InterPro" id="IPR017870">
    <property type="entry name" value="FeS_cluster_insertion_CS"/>
</dbReference>
<sequence>MVSRTGSMSSLRPSLEKSVNEGYGKELPMTVTLTELAELRLRTFVRGAPNYTSSRGIRLAVKDGGCNGYEYDIKIAEAPHADDEITDLGSLKVFIDPHSAPLLDGIVVDYIEGLLESGFKFTNPNATDTCGCGKSFQADCSPAGVPCS</sequence>
<dbReference type="InterPro" id="IPR000361">
    <property type="entry name" value="ATAP_core_dom"/>
</dbReference>
<protein>
    <submittedName>
        <fullName evidence="3">HesB</fullName>
    </submittedName>
</protein>
<dbReference type="Pfam" id="PF01521">
    <property type="entry name" value="Fe-S_biosyn"/>
    <property type="match status" value="1"/>
</dbReference>
<dbReference type="InterPro" id="IPR050322">
    <property type="entry name" value="Fe-S_cluster_asmbl/transfer"/>
</dbReference>
<dbReference type="Gene3D" id="2.60.300.12">
    <property type="entry name" value="HesB-like domain"/>
    <property type="match status" value="1"/>
</dbReference>
<gene>
    <name evidence="3" type="primary">hesB</name>
</gene>
<evidence type="ECO:0000313" key="3">
    <source>
        <dbReference type="EMBL" id="AFM92560.1"/>
    </source>
</evidence>
<dbReference type="AlphaFoldDB" id="I6UE40"/>
<dbReference type="InterPro" id="IPR035903">
    <property type="entry name" value="HesB-like_dom_sf"/>
</dbReference>
<accession>I6UE40</accession>
<dbReference type="InterPro" id="IPR016092">
    <property type="entry name" value="ATAP"/>
</dbReference>
<dbReference type="EMBL" id="JN585763">
    <property type="protein sequence ID" value="AFM92560.1"/>
    <property type="molecule type" value="Genomic_DNA"/>
</dbReference>
<dbReference type="GO" id="GO:0051537">
    <property type="term" value="F:2 iron, 2 sulfur cluster binding"/>
    <property type="evidence" value="ECO:0007669"/>
    <property type="project" value="TreeGrafter"/>
</dbReference>
<feature type="domain" description="Core" evidence="2">
    <location>
        <begin position="29"/>
        <end position="134"/>
    </location>
</feature>
<dbReference type="GO" id="GO:0005737">
    <property type="term" value="C:cytoplasm"/>
    <property type="evidence" value="ECO:0007669"/>
    <property type="project" value="TreeGrafter"/>
</dbReference>
<dbReference type="PROSITE" id="PS01152">
    <property type="entry name" value="HESB"/>
    <property type="match status" value="1"/>
</dbReference>